<dbReference type="InterPro" id="IPR010035">
    <property type="entry name" value="Thi_S"/>
</dbReference>
<dbReference type="NCBIfam" id="TIGR01683">
    <property type="entry name" value="thiS"/>
    <property type="match status" value="1"/>
</dbReference>
<dbReference type="PANTHER" id="PTHR34472:SF1">
    <property type="entry name" value="SULFUR CARRIER PROTEIN THIS"/>
    <property type="match status" value="1"/>
</dbReference>
<dbReference type="Proteomes" id="UP000059074">
    <property type="component" value="Unassembled WGS sequence"/>
</dbReference>
<dbReference type="InterPro" id="IPR016155">
    <property type="entry name" value="Mopterin_synth/thiamin_S_b"/>
</dbReference>
<evidence type="ECO:0008006" key="3">
    <source>
        <dbReference type="Google" id="ProtNLM"/>
    </source>
</evidence>
<evidence type="ECO:0000313" key="2">
    <source>
        <dbReference type="Proteomes" id="UP000059074"/>
    </source>
</evidence>
<dbReference type="CDD" id="cd00565">
    <property type="entry name" value="Ubl_ThiS"/>
    <property type="match status" value="1"/>
</dbReference>
<accession>A0A109BKP9</accession>
<reference evidence="1 2" key="1">
    <citation type="submission" date="2015-10" db="EMBL/GenBank/DDBJ databases">
        <title>Transcriptomic analysis of a linuron degrading triple-species bacterial consortium.</title>
        <authorList>
            <person name="Albers P."/>
        </authorList>
    </citation>
    <scope>NUCLEOTIDE SEQUENCE [LARGE SCALE GENOMIC DNA]</scope>
    <source>
        <strain evidence="1 2">WDL6</strain>
    </source>
</reference>
<dbReference type="Pfam" id="PF02597">
    <property type="entry name" value="ThiS"/>
    <property type="match status" value="1"/>
</dbReference>
<dbReference type="OrthoDB" id="197113at2"/>
<dbReference type="InterPro" id="IPR012675">
    <property type="entry name" value="Beta-grasp_dom_sf"/>
</dbReference>
<gene>
    <name evidence="1" type="ORF">APY04_0889</name>
</gene>
<dbReference type="InterPro" id="IPR003749">
    <property type="entry name" value="ThiS/MoaD-like"/>
</dbReference>
<organism evidence="1 2">
    <name type="scientific">Hyphomicrobium sulfonivorans</name>
    <dbReference type="NCBI Taxonomy" id="121290"/>
    <lineage>
        <taxon>Bacteria</taxon>
        <taxon>Pseudomonadati</taxon>
        <taxon>Pseudomonadota</taxon>
        <taxon>Alphaproteobacteria</taxon>
        <taxon>Hyphomicrobiales</taxon>
        <taxon>Hyphomicrobiaceae</taxon>
        <taxon>Hyphomicrobium</taxon>
    </lineage>
</organism>
<comment type="caution">
    <text evidence="1">The sequence shown here is derived from an EMBL/GenBank/DDBJ whole genome shotgun (WGS) entry which is preliminary data.</text>
</comment>
<name>A0A109BKP9_HYPSL</name>
<proteinExistence type="predicted"/>
<dbReference type="RefSeq" id="WP_068460053.1">
    <property type="nucleotide sequence ID" value="NZ_LMTR01000030.1"/>
</dbReference>
<dbReference type="AlphaFoldDB" id="A0A109BKP9"/>
<protein>
    <recommendedName>
        <fullName evidence="3">Sulfur carrier protein ThiS</fullName>
    </recommendedName>
</protein>
<dbReference type="PATRIC" id="fig|121290.4.peg.1701"/>
<dbReference type="PANTHER" id="PTHR34472">
    <property type="entry name" value="SULFUR CARRIER PROTEIN THIS"/>
    <property type="match status" value="1"/>
</dbReference>
<dbReference type="STRING" id="121290.APY04_0889"/>
<sequence>MDANIENRSDACHAVEIVVNGEATATAAPTLFDLVAERGLADVRVATARNGDFIPERARAETRLQAGDRIEILSARHGG</sequence>
<keyword evidence="2" id="KW-1185">Reference proteome</keyword>
<dbReference type="SUPFAM" id="SSF54285">
    <property type="entry name" value="MoaD/ThiS"/>
    <property type="match status" value="1"/>
</dbReference>
<dbReference type="Gene3D" id="3.10.20.30">
    <property type="match status" value="1"/>
</dbReference>
<evidence type="ECO:0000313" key="1">
    <source>
        <dbReference type="EMBL" id="KWT70609.1"/>
    </source>
</evidence>
<dbReference type="EMBL" id="LMTR01000030">
    <property type="protein sequence ID" value="KWT70609.1"/>
    <property type="molecule type" value="Genomic_DNA"/>
</dbReference>